<dbReference type="GO" id="GO:0000902">
    <property type="term" value="P:cell morphogenesis"/>
    <property type="evidence" value="ECO:0007669"/>
    <property type="project" value="TreeGrafter"/>
</dbReference>
<dbReference type="PANTHER" id="PTHR46341:SF1">
    <property type="entry name" value="PROTEIN LRATD1"/>
    <property type="match status" value="1"/>
</dbReference>
<dbReference type="InterPro" id="IPR007053">
    <property type="entry name" value="LRAT_dom"/>
</dbReference>
<name>A0A4W3I517_CALMI</name>
<sequence length="557" mass="62047">TQGAAWPGSPATHSYTHTHKGVAWLTCHSFTYTQRGCLAHLPLTHTYTGGCLAWFTWHTHTYCLVHLALSPPPSQAQRVAWHTHLRVVLPGSHTNTHTGGVWHSDTHRGLSGSPGTSQRRTARLSLTHKLTEKDCQALSLTQTHTHKLTEWDCLALSHTHSGTATHTEWDCQALSHSSGTAWLSHTQSGTATHRVGLPGSLTHRVGLPGSLSHTHTEWDCHTHRVGLPHTQSGTATHTEWDCQALSLSHTHTQAALGDQVKASATLRCGYNQVPLPIVFSSPLFCFVWCVHVSLMGNQIDRITHLNYSELPTGDPSGVEKEELRVGVAYFFSDEEDDMDERSQTERQWEDQSPRKDEALLVVGDLEYSAFSGQECIFSKLRGNEDLNVSPVKALLSVCKAGDLVELAAGDQPGHWALYVGDGQVIHLHKQEIRRDRLSDVGHGRLARIVNSWYRYRALPADLVVQNAREHVGLSRQEICWTNSESFAAWCRFGKREFKAGGEVHTGDQHYFLKIHLAENCVHTLKFGSLEELIREKHRRDASGKLGVLKELSVLNHK</sequence>
<dbReference type="Gene3D" id="3.90.1720.10">
    <property type="entry name" value="endopeptidase domain like (from Nostoc punctiforme)"/>
    <property type="match status" value="1"/>
</dbReference>
<dbReference type="PROSITE" id="PS51934">
    <property type="entry name" value="LRAT"/>
    <property type="match status" value="1"/>
</dbReference>
<dbReference type="AlphaFoldDB" id="A0A4W3I517"/>
<dbReference type="InParanoid" id="A0A4W3I517"/>
<reference evidence="3" key="4">
    <citation type="submission" date="2025-08" db="UniProtKB">
        <authorList>
            <consortium name="Ensembl"/>
        </authorList>
    </citation>
    <scope>IDENTIFICATION</scope>
</reference>
<evidence type="ECO:0000259" key="2">
    <source>
        <dbReference type="PROSITE" id="PS51934"/>
    </source>
</evidence>
<dbReference type="PANTHER" id="PTHR46341">
    <property type="entry name" value="PROTEIN FAM84B-RELATED"/>
    <property type="match status" value="1"/>
</dbReference>
<organism evidence="3 4">
    <name type="scientific">Callorhinchus milii</name>
    <name type="common">Ghost shark</name>
    <dbReference type="NCBI Taxonomy" id="7868"/>
    <lineage>
        <taxon>Eukaryota</taxon>
        <taxon>Metazoa</taxon>
        <taxon>Chordata</taxon>
        <taxon>Craniata</taxon>
        <taxon>Vertebrata</taxon>
        <taxon>Chondrichthyes</taxon>
        <taxon>Holocephali</taxon>
        <taxon>Chimaeriformes</taxon>
        <taxon>Callorhinchidae</taxon>
        <taxon>Callorhinchus</taxon>
    </lineage>
</organism>
<evidence type="ECO:0000313" key="4">
    <source>
        <dbReference type="Proteomes" id="UP000314986"/>
    </source>
</evidence>
<reference evidence="4" key="2">
    <citation type="journal article" date="2007" name="PLoS Biol.">
        <title>Survey sequencing and comparative analysis of the elephant shark (Callorhinchus milii) genome.</title>
        <authorList>
            <person name="Venkatesh B."/>
            <person name="Kirkness E.F."/>
            <person name="Loh Y.H."/>
            <person name="Halpern A.L."/>
            <person name="Lee A.P."/>
            <person name="Johnson J."/>
            <person name="Dandona N."/>
            <person name="Viswanathan L.D."/>
            <person name="Tay A."/>
            <person name="Venter J.C."/>
            <person name="Strausberg R.L."/>
            <person name="Brenner S."/>
        </authorList>
    </citation>
    <scope>NUCLEOTIDE SEQUENCE [LARGE SCALE GENOMIC DNA]</scope>
</reference>
<dbReference type="InterPro" id="IPR043299">
    <property type="entry name" value="LRATD1_LRATD2"/>
</dbReference>
<dbReference type="GeneTree" id="ENSGT00940000161165"/>
<reference evidence="4" key="3">
    <citation type="journal article" date="2014" name="Nature">
        <title>Elephant shark genome provides unique insights into gnathostome evolution.</title>
        <authorList>
            <consortium name="International Elephant Shark Genome Sequencing Consortium"/>
            <person name="Venkatesh B."/>
            <person name="Lee A.P."/>
            <person name="Ravi V."/>
            <person name="Maurya A.K."/>
            <person name="Lian M.M."/>
            <person name="Swann J.B."/>
            <person name="Ohta Y."/>
            <person name="Flajnik M.F."/>
            <person name="Sutoh Y."/>
            <person name="Kasahara M."/>
            <person name="Hoon S."/>
            <person name="Gangu V."/>
            <person name="Roy S.W."/>
            <person name="Irimia M."/>
            <person name="Korzh V."/>
            <person name="Kondrychyn I."/>
            <person name="Lim Z.W."/>
            <person name="Tay B.H."/>
            <person name="Tohari S."/>
            <person name="Kong K.W."/>
            <person name="Ho S."/>
            <person name="Lorente-Galdos B."/>
            <person name="Quilez J."/>
            <person name="Marques-Bonet T."/>
            <person name="Raney B.J."/>
            <person name="Ingham P.W."/>
            <person name="Tay A."/>
            <person name="Hillier L.W."/>
            <person name="Minx P."/>
            <person name="Boehm T."/>
            <person name="Wilson R.K."/>
            <person name="Brenner S."/>
            <person name="Warren W.C."/>
        </authorList>
    </citation>
    <scope>NUCLEOTIDE SEQUENCE [LARGE SCALE GENOMIC DNA]</scope>
</reference>
<proteinExistence type="predicted"/>
<accession>A0A4W3I517</accession>
<evidence type="ECO:0000313" key="3">
    <source>
        <dbReference type="Ensembl" id="ENSCMIP00000022556.1"/>
    </source>
</evidence>
<evidence type="ECO:0000256" key="1">
    <source>
        <dbReference type="SAM" id="MobiDB-lite"/>
    </source>
</evidence>
<protein>
    <submittedName>
        <fullName evidence="3">LRAT domain containing 1</fullName>
    </submittedName>
</protein>
<dbReference type="Pfam" id="PF04970">
    <property type="entry name" value="LRAT"/>
    <property type="match status" value="1"/>
</dbReference>
<dbReference type="GO" id="GO:0048870">
    <property type="term" value="P:cell motility"/>
    <property type="evidence" value="ECO:0007669"/>
    <property type="project" value="TreeGrafter"/>
</dbReference>
<dbReference type="Proteomes" id="UP000314986">
    <property type="component" value="Unassembled WGS sequence"/>
</dbReference>
<feature type="region of interest" description="Disordered" evidence="1">
    <location>
        <begin position="98"/>
        <end position="120"/>
    </location>
</feature>
<feature type="domain" description="LRAT" evidence="2">
    <location>
        <begin position="404"/>
        <end position="499"/>
    </location>
</feature>
<dbReference type="SUPFAM" id="SSF54001">
    <property type="entry name" value="Cysteine proteinases"/>
    <property type="match status" value="1"/>
</dbReference>
<reference evidence="3" key="5">
    <citation type="submission" date="2025-09" db="UniProtKB">
        <authorList>
            <consortium name="Ensembl"/>
        </authorList>
    </citation>
    <scope>IDENTIFICATION</scope>
</reference>
<keyword evidence="4" id="KW-1185">Reference proteome</keyword>
<dbReference type="STRING" id="7868.ENSCMIP00000022556"/>
<dbReference type="InterPro" id="IPR038765">
    <property type="entry name" value="Papain-like_cys_pep_sf"/>
</dbReference>
<dbReference type="Ensembl" id="ENSCMIT00000022944.1">
    <property type="protein sequence ID" value="ENSCMIP00000022556.1"/>
    <property type="gene ID" value="ENSCMIG00000010155.1"/>
</dbReference>
<reference evidence="4" key="1">
    <citation type="journal article" date="2006" name="Science">
        <title>Ancient noncoding elements conserved in the human genome.</title>
        <authorList>
            <person name="Venkatesh B."/>
            <person name="Kirkness E.F."/>
            <person name="Loh Y.H."/>
            <person name="Halpern A.L."/>
            <person name="Lee A.P."/>
            <person name="Johnson J."/>
            <person name="Dandona N."/>
            <person name="Viswanathan L.D."/>
            <person name="Tay A."/>
            <person name="Venter J.C."/>
            <person name="Strausberg R.L."/>
            <person name="Brenner S."/>
        </authorList>
    </citation>
    <scope>NUCLEOTIDE SEQUENCE [LARGE SCALE GENOMIC DNA]</scope>
</reference>